<dbReference type="AlphaFoldDB" id="A0A934X1G4"/>
<organism evidence="2 3">
    <name type="scientific">Marivirga aurantiaca</name>
    <dbReference type="NCBI Taxonomy" id="2802615"/>
    <lineage>
        <taxon>Bacteria</taxon>
        <taxon>Pseudomonadati</taxon>
        <taxon>Bacteroidota</taxon>
        <taxon>Cytophagia</taxon>
        <taxon>Cytophagales</taxon>
        <taxon>Marivirgaceae</taxon>
        <taxon>Marivirga</taxon>
    </lineage>
</organism>
<dbReference type="Pfam" id="PF25056">
    <property type="entry name" value="DUF7793"/>
    <property type="match status" value="1"/>
</dbReference>
<comment type="caution">
    <text evidence="2">The sequence shown here is derived from an EMBL/GenBank/DDBJ whole genome shotgun (WGS) entry which is preliminary data.</text>
</comment>
<dbReference type="Proteomes" id="UP000611723">
    <property type="component" value="Unassembled WGS sequence"/>
</dbReference>
<feature type="domain" description="DUF7793" evidence="1">
    <location>
        <begin position="81"/>
        <end position="128"/>
    </location>
</feature>
<dbReference type="EMBL" id="JAEQBW010000010">
    <property type="protein sequence ID" value="MBK6266707.1"/>
    <property type="molecule type" value="Genomic_DNA"/>
</dbReference>
<reference evidence="2" key="1">
    <citation type="submission" date="2021-01" db="EMBL/GenBank/DDBJ databases">
        <title>Marivirga aurantiaca sp. nov., isolated from intertidal surface sediments.</title>
        <authorList>
            <person name="Zhang M."/>
        </authorList>
    </citation>
    <scope>NUCLEOTIDE SEQUENCE</scope>
    <source>
        <strain evidence="2">S37H4</strain>
    </source>
</reference>
<evidence type="ECO:0000313" key="3">
    <source>
        <dbReference type="Proteomes" id="UP000611723"/>
    </source>
</evidence>
<keyword evidence="3" id="KW-1185">Reference proteome</keyword>
<evidence type="ECO:0000313" key="2">
    <source>
        <dbReference type="EMBL" id="MBK6266707.1"/>
    </source>
</evidence>
<gene>
    <name evidence="2" type="ORF">JKA74_16800</name>
</gene>
<name>A0A934X1G4_9BACT</name>
<sequence>MKSSNYAIIDQSDSSLIYITFTGSKATDASFKRYLDELESCYDERNYIGKIFDATNATIPKLRHQKLQAKWIERNWLLLKTYCKGTAYVIPSTTLRTVLKMILSMQNQPVPYKIFSDIESAKEWLNSLESKKVK</sequence>
<evidence type="ECO:0000259" key="1">
    <source>
        <dbReference type="Pfam" id="PF25056"/>
    </source>
</evidence>
<dbReference type="InterPro" id="IPR056695">
    <property type="entry name" value="DUF7793"/>
</dbReference>
<accession>A0A934X1G4</accession>
<dbReference type="RefSeq" id="WP_201432394.1">
    <property type="nucleotide sequence ID" value="NZ_JAEQBW010000010.1"/>
</dbReference>
<proteinExistence type="predicted"/>
<protein>
    <submittedName>
        <fullName evidence="2">STAS/SEC14 domain-containing protein</fullName>
    </submittedName>
</protein>